<evidence type="ECO:0000256" key="2">
    <source>
        <dbReference type="ARBA" id="ARBA00012925"/>
    </source>
</evidence>
<proteinExistence type="inferred from homology"/>
<dbReference type="CDD" id="cd03378">
    <property type="entry name" value="beta_CA_cladeC"/>
    <property type="match status" value="1"/>
</dbReference>
<dbReference type="InterPro" id="IPR001765">
    <property type="entry name" value="Carbonic_anhydrase"/>
</dbReference>
<dbReference type="PROSITE" id="PS51318">
    <property type="entry name" value="TAT"/>
    <property type="match status" value="1"/>
</dbReference>
<evidence type="ECO:0000313" key="7">
    <source>
        <dbReference type="Proteomes" id="UP001526143"/>
    </source>
</evidence>
<sequence length="245" mass="26676">MSRINGFVGRRHVLKLAGMVGFGMATSFSLLWDTQQAVNPQTVVADAHPVNPNPVSPDVALRRLLDGNKRFVQQKRNYPDQNLERLRSLILTQHPFASVLGCADSRVPPEIIFDQGLGNLFVVRVAGNVVNDLVTGSLEYSTTVLGSQLILILGHKRCGAVAQAMKNETLPGKIGFVVEGIKPAVERVKLRTGDIQEEAVLANIQYQVEELPKKSTILAKLVSVGKLKIIGACYDIDTGRVTVIT</sequence>
<dbReference type="SUPFAM" id="SSF53056">
    <property type="entry name" value="beta-carbonic anhydrase, cab"/>
    <property type="match status" value="1"/>
</dbReference>
<dbReference type="InterPro" id="IPR036874">
    <property type="entry name" value="Carbonic_anhydrase_sf"/>
</dbReference>
<accession>A0ABT3ASZ6</accession>
<dbReference type="SMART" id="SM00947">
    <property type="entry name" value="Pro_CA"/>
    <property type="match status" value="1"/>
</dbReference>
<comment type="catalytic activity">
    <reaction evidence="5">
        <text>hydrogencarbonate + H(+) = CO2 + H2O</text>
        <dbReference type="Rhea" id="RHEA:10748"/>
        <dbReference type="ChEBI" id="CHEBI:15377"/>
        <dbReference type="ChEBI" id="CHEBI:15378"/>
        <dbReference type="ChEBI" id="CHEBI:16526"/>
        <dbReference type="ChEBI" id="CHEBI:17544"/>
        <dbReference type="EC" id="4.2.1.1"/>
    </reaction>
</comment>
<dbReference type="PANTHER" id="PTHR11002:SF79">
    <property type="entry name" value="CARBONIC ANHYDRASE 2"/>
    <property type="match status" value="1"/>
</dbReference>
<dbReference type="RefSeq" id="WP_263743753.1">
    <property type="nucleotide sequence ID" value="NZ_JAOWRF010000018.1"/>
</dbReference>
<organism evidence="6 7">
    <name type="scientific">Plectonema radiosum NIES-515</name>
    <dbReference type="NCBI Taxonomy" id="2986073"/>
    <lineage>
        <taxon>Bacteria</taxon>
        <taxon>Bacillati</taxon>
        <taxon>Cyanobacteriota</taxon>
        <taxon>Cyanophyceae</taxon>
        <taxon>Oscillatoriophycideae</taxon>
        <taxon>Oscillatoriales</taxon>
        <taxon>Microcoleaceae</taxon>
        <taxon>Plectonema</taxon>
    </lineage>
</organism>
<reference evidence="6 7" key="1">
    <citation type="submission" date="2022-10" db="EMBL/GenBank/DDBJ databases">
        <title>Identification of biosynthetic pathway for the production of the potent trypsin inhibitor radiosumin.</title>
        <authorList>
            <person name="Fewer D.P."/>
            <person name="Delbaje E."/>
            <person name="Ouyang X."/>
            <person name="Agostino P.D."/>
            <person name="Wahlsten M."/>
            <person name="Jokela J."/>
            <person name="Permi P."/>
            <person name="Haapaniemi E."/>
            <person name="Koistinen H."/>
        </authorList>
    </citation>
    <scope>NUCLEOTIDE SEQUENCE [LARGE SCALE GENOMIC DNA]</scope>
    <source>
        <strain evidence="6 7">NIES-515</strain>
    </source>
</reference>
<keyword evidence="7" id="KW-1185">Reference proteome</keyword>
<dbReference type="InterPro" id="IPR015892">
    <property type="entry name" value="Carbonic_anhydrase_CS"/>
</dbReference>
<dbReference type="PROSITE" id="PS00704">
    <property type="entry name" value="PROK_CO2_ANHYDRASE_1"/>
    <property type="match status" value="1"/>
</dbReference>
<evidence type="ECO:0000256" key="1">
    <source>
        <dbReference type="ARBA" id="ARBA00006217"/>
    </source>
</evidence>
<dbReference type="InterPro" id="IPR006311">
    <property type="entry name" value="TAT_signal"/>
</dbReference>
<dbReference type="Proteomes" id="UP001526143">
    <property type="component" value="Unassembled WGS sequence"/>
</dbReference>
<dbReference type="EMBL" id="JAOWRF010000018">
    <property type="protein sequence ID" value="MCV3212238.1"/>
    <property type="molecule type" value="Genomic_DNA"/>
</dbReference>
<keyword evidence="4" id="KW-0456">Lyase</keyword>
<protein>
    <recommendedName>
        <fullName evidence="2">carbonic anhydrase</fullName>
        <ecNumber evidence="2">4.2.1.1</ecNumber>
    </recommendedName>
</protein>
<dbReference type="Pfam" id="PF00484">
    <property type="entry name" value="Pro_CA"/>
    <property type="match status" value="1"/>
</dbReference>
<evidence type="ECO:0000256" key="4">
    <source>
        <dbReference type="ARBA" id="ARBA00023239"/>
    </source>
</evidence>
<dbReference type="PANTHER" id="PTHR11002">
    <property type="entry name" value="CARBONIC ANHYDRASE"/>
    <property type="match status" value="1"/>
</dbReference>
<dbReference type="EC" id="4.2.1.1" evidence="2"/>
<comment type="caution">
    <text evidence="6">The sequence shown here is derived from an EMBL/GenBank/DDBJ whole genome shotgun (WGS) entry which is preliminary data.</text>
</comment>
<keyword evidence="3" id="KW-0862">Zinc</keyword>
<comment type="similarity">
    <text evidence="1">Belongs to the beta-class carbonic anhydrase family.</text>
</comment>
<gene>
    <name evidence="6" type="ORF">OGM63_01625</name>
</gene>
<evidence type="ECO:0000256" key="3">
    <source>
        <dbReference type="ARBA" id="ARBA00022833"/>
    </source>
</evidence>
<evidence type="ECO:0000256" key="5">
    <source>
        <dbReference type="ARBA" id="ARBA00048348"/>
    </source>
</evidence>
<dbReference type="Gene3D" id="3.40.1050.10">
    <property type="entry name" value="Carbonic anhydrase"/>
    <property type="match status" value="1"/>
</dbReference>
<evidence type="ECO:0000313" key="6">
    <source>
        <dbReference type="EMBL" id="MCV3212238.1"/>
    </source>
</evidence>
<name>A0ABT3ASZ6_9CYAN</name>